<feature type="transmembrane region" description="Helical" evidence="1">
    <location>
        <begin position="69"/>
        <end position="91"/>
    </location>
</feature>
<name>A0ABU5HFR4_9BACT</name>
<comment type="function">
    <text evidence="1">Involved in the import of queuosine (Q) precursors, required for Q precursor salvage.</text>
</comment>
<protein>
    <recommendedName>
        <fullName evidence="1">Probable queuosine precursor transporter</fullName>
        <shortName evidence="1">Q precursor transporter</shortName>
    </recommendedName>
</protein>
<evidence type="ECO:0000256" key="1">
    <source>
        <dbReference type="HAMAP-Rule" id="MF_02088"/>
    </source>
</evidence>
<keyword evidence="3" id="KW-1185">Reference proteome</keyword>
<keyword evidence="1" id="KW-1003">Cell membrane</keyword>
<evidence type="ECO:0000313" key="2">
    <source>
        <dbReference type="EMBL" id="MDY7232307.1"/>
    </source>
</evidence>
<dbReference type="PANTHER" id="PTHR34300">
    <property type="entry name" value="QUEUOSINE PRECURSOR TRANSPORTER-RELATED"/>
    <property type="match status" value="1"/>
</dbReference>
<proteinExistence type="inferred from homology"/>
<feature type="transmembrane region" description="Helical" evidence="1">
    <location>
        <begin position="153"/>
        <end position="180"/>
    </location>
</feature>
<gene>
    <name evidence="2" type="ORF">SYV04_38315</name>
</gene>
<dbReference type="Proteomes" id="UP001291309">
    <property type="component" value="Unassembled WGS sequence"/>
</dbReference>
<keyword evidence="1" id="KW-0472">Membrane</keyword>
<dbReference type="RefSeq" id="WP_321551018.1">
    <property type="nucleotide sequence ID" value="NZ_JAXIVS010000019.1"/>
</dbReference>
<dbReference type="HAMAP" id="MF_02088">
    <property type="entry name" value="Q_prec_transport"/>
    <property type="match status" value="1"/>
</dbReference>
<dbReference type="NCBIfam" id="TIGR00697">
    <property type="entry name" value="queuosine precursor transporter"/>
    <property type="match status" value="1"/>
</dbReference>
<comment type="subcellular location">
    <subcellularLocation>
        <location evidence="1">Cell membrane</location>
        <topology evidence="1">Multi-pass membrane protein</topology>
    </subcellularLocation>
</comment>
<comment type="caution">
    <text evidence="2">The sequence shown here is derived from an EMBL/GenBank/DDBJ whole genome shotgun (WGS) entry which is preliminary data.</text>
</comment>
<feature type="transmembrane region" description="Helical" evidence="1">
    <location>
        <begin position="34"/>
        <end position="57"/>
    </location>
</feature>
<comment type="similarity">
    <text evidence="1">Belongs to the vitamin uptake transporter (VUT/ECF) (TC 2.A.88) family. Q precursor transporter subfamily.</text>
</comment>
<feature type="transmembrane region" description="Helical" evidence="1">
    <location>
        <begin position="122"/>
        <end position="141"/>
    </location>
</feature>
<accession>A0ABU5HFR4</accession>
<keyword evidence="1" id="KW-1133">Transmembrane helix</keyword>
<organism evidence="2 3">
    <name type="scientific">Hyalangium rubrum</name>
    <dbReference type="NCBI Taxonomy" id="3103134"/>
    <lineage>
        <taxon>Bacteria</taxon>
        <taxon>Pseudomonadati</taxon>
        <taxon>Myxococcota</taxon>
        <taxon>Myxococcia</taxon>
        <taxon>Myxococcales</taxon>
        <taxon>Cystobacterineae</taxon>
        <taxon>Archangiaceae</taxon>
        <taxon>Hyalangium</taxon>
    </lineage>
</organism>
<dbReference type="PANTHER" id="PTHR34300:SF2">
    <property type="entry name" value="QUEUOSINE PRECURSOR TRANSPORTER-RELATED"/>
    <property type="match status" value="1"/>
</dbReference>
<sequence>MKLDNRSRLFVVLAGVFCTALVVGDIIGVKLFEVHLGPIVSVMSVGILLFPVTFVLTDTLNEFYGKQTARFVTWLGLAMALFAFTFIYLAMGLDWAPFTRAPDYRGTVEGSFNNVFGGSQRILMASMVAYLIGQFSDIALFHLLKRLTHNRQLWLRATGSTVVSQLVDTVVFQLIAWWGVVPLEGILGIVTTSYAVKLLVAVGLTPLIYAVHALVQRWLGMKPVLLGNNGEPLADSP</sequence>
<dbReference type="EMBL" id="JAXIVS010000019">
    <property type="protein sequence ID" value="MDY7232307.1"/>
    <property type="molecule type" value="Genomic_DNA"/>
</dbReference>
<reference evidence="2 3" key="1">
    <citation type="submission" date="2023-12" db="EMBL/GenBank/DDBJ databases">
        <title>the genome sequence of Hyalangium sp. s54d21.</title>
        <authorList>
            <person name="Zhang X."/>
        </authorList>
    </citation>
    <scope>NUCLEOTIDE SEQUENCE [LARGE SCALE GENOMIC DNA]</scope>
    <source>
        <strain evidence="3">s54d21</strain>
    </source>
</reference>
<keyword evidence="1" id="KW-0812">Transmembrane</keyword>
<keyword evidence="1" id="KW-0813">Transport</keyword>
<feature type="transmembrane region" description="Helical" evidence="1">
    <location>
        <begin position="186"/>
        <end position="211"/>
    </location>
</feature>
<evidence type="ECO:0000313" key="3">
    <source>
        <dbReference type="Proteomes" id="UP001291309"/>
    </source>
</evidence>
<dbReference type="InterPro" id="IPR003744">
    <property type="entry name" value="YhhQ"/>
</dbReference>
<dbReference type="Pfam" id="PF02592">
    <property type="entry name" value="Vut_1"/>
    <property type="match status" value="1"/>
</dbReference>